<evidence type="ECO:0000313" key="1">
    <source>
        <dbReference type="EMBL" id="OUM73429.1"/>
    </source>
</evidence>
<accession>A0A1Y3P0U2</accession>
<dbReference type="AlphaFoldDB" id="A0A1Y3P0U2"/>
<protein>
    <submittedName>
        <fullName evidence="1">Uncharacterized protein</fullName>
    </submittedName>
</protein>
<organism evidence="1 2">
    <name type="scientific">Pseudomonas caspiana</name>
    <dbReference type="NCBI Taxonomy" id="1451454"/>
    <lineage>
        <taxon>Bacteria</taxon>
        <taxon>Pseudomonadati</taxon>
        <taxon>Pseudomonadota</taxon>
        <taxon>Gammaproteobacteria</taxon>
        <taxon>Pseudomonadales</taxon>
        <taxon>Pseudomonadaceae</taxon>
        <taxon>Pseudomonas</taxon>
    </lineage>
</organism>
<feature type="non-terminal residue" evidence="1">
    <location>
        <position position="1"/>
    </location>
</feature>
<reference evidence="1 2" key="1">
    <citation type="journal article" date="2017" name="Syst. Appl. Microbiol.">
        <title>Pseudomonas caspiana sp. nov., a citrus pathogen in the Pseudomonas syringae phylogenetic group.</title>
        <authorList>
            <person name="Busquets A."/>
            <person name="Gomila M."/>
            <person name="Beiki F."/>
            <person name="Mulet M."/>
            <person name="Rahimian H."/>
            <person name="Garcia-Valdes E."/>
            <person name="Lalucat J."/>
        </authorList>
    </citation>
    <scope>NUCLEOTIDE SEQUENCE [LARGE SCALE GENOMIC DNA]</scope>
    <source>
        <strain evidence="1 2">FBF102</strain>
    </source>
</reference>
<dbReference type="Proteomes" id="UP000195440">
    <property type="component" value="Unassembled WGS sequence"/>
</dbReference>
<gene>
    <name evidence="1" type="ORF">AUC60_12140</name>
</gene>
<sequence length="87" mass="9584">YARKKDRLLHNRRAGLSREGIICPDADLLADCAFCLPHLFTALDCHAKPCWILVFGPPGSNLKLTACRFYASSACVAIMRALLHGDL</sequence>
<dbReference type="EMBL" id="LOHF01000009">
    <property type="protein sequence ID" value="OUM73429.1"/>
    <property type="molecule type" value="Genomic_DNA"/>
</dbReference>
<proteinExistence type="predicted"/>
<evidence type="ECO:0000313" key="2">
    <source>
        <dbReference type="Proteomes" id="UP000195440"/>
    </source>
</evidence>
<keyword evidence="2" id="KW-1185">Reference proteome</keyword>
<comment type="caution">
    <text evidence="1">The sequence shown here is derived from an EMBL/GenBank/DDBJ whole genome shotgun (WGS) entry which is preliminary data.</text>
</comment>
<name>A0A1Y3P0U2_9PSED</name>